<protein>
    <recommendedName>
        <fullName evidence="6">BREX system P-loop protein BrxC</fullName>
    </recommendedName>
</protein>
<name>A0A1G9QFV7_9FIRM</name>
<dbReference type="Pfam" id="PF26383">
    <property type="entry name" value="DUF6079_2nd"/>
    <property type="match status" value="1"/>
</dbReference>
<evidence type="ECO:0000259" key="2">
    <source>
        <dbReference type="Pfam" id="PF19557"/>
    </source>
</evidence>
<evidence type="ECO:0000313" key="4">
    <source>
        <dbReference type="EMBL" id="SDM09899.1"/>
    </source>
</evidence>
<evidence type="ECO:0008006" key="6">
    <source>
        <dbReference type="Google" id="ProtNLM"/>
    </source>
</evidence>
<keyword evidence="5" id="KW-1185">Reference proteome</keyword>
<gene>
    <name evidence="4" type="ORF">SAMN04488692_11668</name>
</gene>
<evidence type="ECO:0000256" key="1">
    <source>
        <dbReference type="SAM" id="Coils"/>
    </source>
</evidence>
<evidence type="ECO:0000313" key="5">
    <source>
        <dbReference type="Proteomes" id="UP000199476"/>
    </source>
</evidence>
<feature type="coiled-coil region" evidence="1">
    <location>
        <begin position="1589"/>
        <end position="1616"/>
    </location>
</feature>
<dbReference type="STRING" id="321763.SAMN04488692_11668"/>
<dbReference type="Proteomes" id="UP000199476">
    <property type="component" value="Unassembled WGS sequence"/>
</dbReference>
<evidence type="ECO:0000259" key="3">
    <source>
        <dbReference type="Pfam" id="PF26383"/>
    </source>
</evidence>
<feature type="domain" description="DUF6079" evidence="2">
    <location>
        <begin position="227"/>
        <end position="310"/>
    </location>
</feature>
<dbReference type="EMBL" id="FNGO01000016">
    <property type="protein sequence ID" value="SDM09899.1"/>
    <property type="molecule type" value="Genomic_DNA"/>
</dbReference>
<dbReference type="InterPro" id="IPR058569">
    <property type="entry name" value="DUF6079_2nd"/>
</dbReference>
<organism evidence="4 5">
    <name type="scientific">Halarsenatibacter silvermanii</name>
    <dbReference type="NCBI Taxonomy" id="321763"/>
    <lineage>
        <taxon>Bacteria</taxon>
        <taxon>Bacillati</taxon>
        <taxon>Bacillota</taxon>
        <taxon>Clostridia</taxon>
        <taxon>Halanaerobiales</taxon>
        <taxon>Halarsenatibacteraceae</taxon>
        <taxon>Halarsenatibacter</taxon>
    </lineage>
</organism>
<feature type="domain" description="DUF6079" evidence="3">
    <location>
        <begin position="337"/>
        <end position="490"/>
    </location>
</feature>
<dbReference type="RefSeq" id="WP_234985574.1">
    <property type="nucleotide sequence ID" value="NZ_FNGO01000016.1"/>
</dbReference>
<keyword evidence="1" id="KW-0175">Coiled coil</keyword>
<dbReference type="Pfam" id="PF19557">
    <property type="entry name" value="DUF6079_1st"/>
    <property type="match status" value="1"/>
</dbReference>
<reference evidence="4 5" key="1">
    <citation type="submission" date="2016-10" db="EMBL/GenBank/DDBJ databases">
        <authorList>
            <person name="de Groot N.N."/>
        </authorList>
    </citation>
    <scope>NUCLEOTIDE SEQUENCE [LARGE SCALE GENOMIC DNA]</scope>
    <source>
        <strain evidence="4 5">SLAS-1</strain>
    </source>
</reference>
<dbReference type="InterPro" id="IPR045725">
    <property type="entry name" value="DUF6079_N"/>
</dbReference>
<accession>A0A1G9QFV7</accession>
<sequence>MRMNEEAISGTKIEELVRVPEVRTVVQLSDRDDPELRQFLTDSFLLTGEVERILTAFFGDVSSGEGGGYFIEGNFGSGKSHLLSVISLLLDFEEAWDPIMAQAGKKSQLAGVSAGVQTGDYLVINISLVEHSNKEYLEDIVISDLAAFCRKSEEVSGEDFTFSGEAGFIERMSEIVPKESPQQLKSFLREQDMTEEELFQPGRLFLVEKLLDRLNLPYRFNFDRHDIFQQVEKLLRETSLQGAAILIDELSEFLRSKPDGRRFNEDIRFLQFLGEFTAELPCWVAATLQEEIEKTGETTPEAFNKIKDRFPSRWRLTGAHIKEIIGSRLLEPREGARDQIEKIYDYYSSAFSGLPVDREQFTSLYPVHPATIELLDNLKPLFSQQRGIIDFIHYQLRGDSSRGITGRMDGPADELLTPENIFDHFLPRIREMMETSPYYEKVYRYYEQEIDSLLSDDEAEIGLRIIKLLILFRISPVEREYTTAEIADMLLERVTDLDPQVNYQYVEDILERLYSQGAYLNRCPAGEEKVETKSDESGWVYYIDLEADVNLIIERRREYIRSNLFENDSRIFTRPARELKDKVLPLARLTENSRSRRTVNWQNTERSGFVYFLPLTEIGMEDIVESARRLTEKEEDFMFIIGYASNIEKQRRHLQEVLLPELEPEQAKSFMFWLPVELAEAEFLREVLSRQLLLDEYREDNSPTGNEVREKLKDQLEDSWPDVRRIFRRSYYEGRIIDGRQEEVFELEPGSFMAWERLMQQVTARLLENRFPEHSSIAPFRRGLRTEEFDRLIDDFLRPGEIDSLKELDGRVLNVIDTHLKPMGLISRRRDAVSLDINPDKNPLLQEFFACLQGERTSIDEIYWQLRKGDYGLGRNQFQLLVYCLLFAGYITAFSERRKISLKNLNARNFNRISELGYGEIISEEFQEVLRECQLIPPRYKQQPFSLPLQHDIWEEIIQAREELTEKLERVRAGLEGLTEEEAEIFQRRQIKSRLEGLESLVDEIKVSYSSEEGLERFASHYRSLPGVDSRLDRLDSLEEFFDERLADYRRMRSYITSSALELPGEYQELREQKESLLQLMESDQLLYDEDYFSELEDEFADFQENYIEVYRREHNRQLAADRFVPYDKIKKSRGYIVLDQLAGIEIISVQDDLVRVKRELAETLRHRCRDFSLPELRERPVCSCGFTLGEEIELPSLKRLQEMIEAGIVQYLESLRSPEHSEKLEEYIKNMEAAGEKRFARPLRRLLQSSRKIESGGGELIEELEEILNRRVIKRVNRALSEDISVIERDFNELYEHLVDRSFKPEQIRNILEEWLTGGGELEKNTYIKVRAGGEDAQAGRFRSGAGDSEQLIDGGAEVKARLERFLRDYFPELMEINDRLGPEGFALLLASVEWQSAHGLSWEDVRDLLEEFFSQESETPAQNLAGNKALQESLSELADRVLTGTQEEPAGSDEEPGPGSDEDFLQKLILSRVQNLTRKKNLAEFLLKKIPAGNSREWLKSLLVERISPVLRRQLALRLIQKLASTGSDQELKKCRQQLQEWKQDTEKKSSFSASAEERQLVEYFLEVELALEEGSSSRPKTPADWIDLYEDHLSRLELNLERLASQAARLELAESLPLNRRREEVHSLLRRRQKEFADFYQSPRLQRSLANPEDNREDEGSAAADSEEDILDIRRLINRHFPRLLQRMRLKGSLCLLLDGLRHDIWSELRLTIKKEFSSRQLAEGSHFALEPASTERQLKALRQSSFGGKIIEAEEFDPGSLADPDDQDPEKPQIIRFSFIDDKVHSSRQHYLDFLDELIFQTQNRLLPFLNDLPERQPVLFFADHGFSINHHFDESNKYEEPRYLHGSSTLFEAIVPWSLIYFY</sequence>
<proteinExistence type="predicted"/>